<dbReference type="Pfam" id="PF26377">
    <property type="entry name" value="Ulvan_lyase_2nd"/>
    <property type="match status" value="1"/>
</dbReference>
<feature type="domain" description="Endo-acting ulvan lyase C-terminal" evidence="6">
    <location>
        <begin position="939"/>
        <end position="1034"/>
    </location>
</feature>
<dbReference type="Proteomes" id="UP000245670">
    <property type="component" value="Unassembled WGS sequence"/>
</dbReference>
<feature type="chain" id="PRO_5015787548" evidence="3">
    <location>
        <begin position="21"/>
        <end position="1128"/>
    </location>
</feature>
<evidence type="ECO:0000313" key="9">
    <source>
        <dbReference type="Proteomes" id="UP000245670"/>
    </source>
</evidence>
<dbReference type="Pfam" id="PF26374">
    <property type="entry name" value="Ulvan_lyaseC"/>
    <property type="match status" value="1"/>
</dbReference>
<dbReference type="InterPro" id="IPR058849">
    <property type="entry name" value="Ulvan_lyase_2nd"/>
</dbReference>
<dbReference type="NCBIfam" id="TIGR04183">
    <property type="entry name" value="Por_Secre_tail"/>
    <property type="match status" value="1"/>
</dbReference>
<evidence type="ECO:0000256" key="2">
    <source>
        <dbReference type="ARBA" id="ARBA00022729"/>
    </source>
</evidence>
<feature type="domain" description="Endo-acting ulvan lyase 2nd" evidence="7">
    <location>
        <begin position="492"/>
        <end position="629"/>
    </location>
</feature>
<evidence type="ECO:0000256" key="3">
    <source>
        <dbReference type="SAM" id="SignalP"/>
    </source>
</evidence>
<evidence type="ECO:0000259" key="5">
    <source>
        <dbReference type="Pfam" id="PF18962"/>
    </source>
</evidence>
<sequence>MLKRIQLVLVLLCFSASIKAQLFKQDFNASNSILDYISTAPNSGQFNEISRNGSNFITSITNGALRFNRTGTGTMYAYRNIDFITKPQFVQLKFDFEATNHELNKNNVFAIFVGSTFTSASNGSTSNYASRFGISTRGNQGEFRIATIDNIGGAPSSANFSGKQTITFIVNSKDSNQTYTAPNALSESVASGKMDIWIGSVKVINDFSLKNTDSPKGDITGFKIQATSSTGTGTFDFDNIEMLDLLNESKQVSSGKSLVHPHIWVSPSDRQGILDNISNHTWANSLFNQLKQRNATRLINHANNPSAEINLIPAIPGDRTTHRSRLNIGAECAILYYITEDERYAQIAADILHQYVKMISTKDPLTFQFYTTSFNHLIPPRELFPRVAIIYDFVQPFISKSGSKVYDLGSNTQVVFNFQIAQKAFEVMADNVIKLGGNASNHPVLELPGALYSVMCMEDDATRTTFFNQLLNGAANSKQPGINWMLNRFSPEDRLWPESAGYGKFTHALFIQLMNIIDDYEPDLKIIENNKDILESIFIYENFLYPNGKTMAYGDIGRGFTDHAHIFRSILKIADKKGYNDLKVRAASTLKKIYKKEGGYQPEITNQRLEWHNPLQLLWGVNIDATVSDAGEPNYGTVKATHAGVVMQKNYSGVDDQQNGLMYYTGGGTYVHTHASGLDLEIYGAGYVIGPDYGDDSYGSDIHEQYAVSYAAHNTIIVNGASGRGTKTEGNSTWQNIVDPIVLQASEPKPYANSIAANFSFSTQFLDDNINDVNQQRTNSIIRTSATSGYYIDVFRSVSTTTNNFHDYVFHGLGDNLQLKTGDIPLNLSASPNRFQNDIGDDRKQPGWRWFSDAKTSASTNNAITARFDLQVTNDYLHVAIPGGIAKEYSTALSPPTKEVSNGYDAKDTQVFVMRKYGEAWNQPFVAIYEPSANAESTIRSTENIVDNNKIVGVKVTSVVNGQEIIDYVLSNDDDNVAVNLANLNIAFTGRFGVVRTISKTNTTDVSLYIGKGTQLTFLDNTINADTEGKAFSTYRLGYSLSVSDPSFQNSISIYPNPTKGNLNIRVPKLILNEIDVKIYNIQGKLIKSNVEKVKNGNINLIISSIAKGVYFIKLNLEKPIFLKFIKN</sequence>
<dbReference type="InterPro" id="IPR058848">
    <property type="entry name" value="Ulvan_lyase_C"/>
</dbReference>
<feature type="domain" description="Heparinase II/III-like C-terminal" evidence="4">
    <location>
        <begin position="667"/>
        <end position="738"/>
    </location>
</feature>
<reference evidence="8 9" key="1">
    <citation type="submission" date="2018-05" db="EMBL/GenBank/DDBJ databases">
        <title>Polaribacter aquimarinus sp. nov., isolated from sediment in a sediment of sea.</title>
        <authorList>
            <person name="Lu D."/>
        </authorList>
    </citation>
    <scope>NUCLEOTIDE SEQUENCE [LARGE SCALE GENOMIC DNA]</scope>
    <source>
        <strain evidence="8 9">ZY113</strain>
    </source>
</reference>
<dbReference type="InterPro" id="IPR026444">
    <property type="entry name" value="Secre_tail"/>
</dbReference>
<dbReference type="RefSeq" id="WP_109403640.1">
    <property type="nucleotide sequence ID" value="NZ_QFFG01000001.1"/>
</dbReference>
<evidence type="ECO:0000259" key="7">
    <source>
        <dbReference type="Pfam" id="PF26377"/>
    </source>
</evidence>
<protein>
    <submittedName>
        <fullName evidence="8">Uncharacterized protein</fullName>
    </submittedName>
</protein>
<dbReference type="EMBL" id="QFFG01000001">
    <property type="protein sequence ID" value="PWG06732.1"/>
    <property type="molecule type" value="Genomic_DNA"/>
</dbReference>
<feature type="signal peptide" evidence="3">
    <location>
        <begin position="1"/>
        <end position="20"/>
    </location>
</feature>
<dbReference type="AlphaFoldDB" id="A0A2U2JEJ8"/>
<comment type="subcellular location">
    <subcellularLocation>
        <location evidence="1">Cell envelope</location>
    </subcellularLocation>
</comment>
<dbReference type="OrthoDB" id="8732671at2"/>
<evidence type="ECO:0000259" key="4">
    <source>
        <dbReference type="Pfam" id="PF07940"/>
    </source>
</evidence>
<feature type="domain" description="Secretion system C-terminal sorting" evidence="5">
    <location>
        <begin position="1054"/>
        <end position="1119"/>
    </location>
</feature>
<keyword evidence="2 3" id="KW-0732">Signal</keyword>
<dbReference type="InterPro" id="IPR008929">
    <property type="entry name" value="Chondroitin_lyas"/>
</dbReference>
<evidence type="ECO:0000256" key="1">
    <source>
        <dbReference type="ARBA" id="ARBA00004196"/>
    </source>
</evidence>
<dbReference type="InterPro" id="IPR012480">
    <property type="entry name" value="Hepar_II_III_C"/>
</dbReference>
<gene>
    <name evidence="8" type="ORF">DIS07_02530</name>
</gene>
<dbReference type="SUPFAM" id="SSF48230">
    <property type="entry name" value="Chondroitin AC/alginate lyase"/>
    <property type="match status" value="1"/>
</dbReference>
<proteinExistence type="predicted"/>
<evidence type="ECO:0000313" key="8">
    <source>
        <dbReference type="EMBL" id="PWG06732.1"/>
    </source>
</evidence>
<dbReference type="Gene3D" id="1.50.10.100">
    <property type="entry name" value="Chondroitin AC/alginate lyase"/>
    <property type="match status" value="1"/>
</dbReference>
<organism evidence="8 9">
    <name type="scientific">Polaribacter aquimarinus</name>
    <dbReference type="NCBI Taxonomy" id="2100726"/>
    <lineage>
        <taxon>Bacteria</taxon>
        <taxon>Pseudomonadati</taxon>
        <taxon>Bacteroidota</taxon>
        <taxon>Flavobacteriia</taxon>
        <taxon>Flavobacteriales</taxon>
        <taxon>Flavobacteriaceae</taxon>
    </lineage>
</organism>
<dbReference type="Gene3D" id="2.70.98.70">
    <property type="match status" value="1"/>
</dbReference>
<dbReference type="Pfam" id="PF18962">
    <property type="entry name" value="Por_Secre_tail"/>
    <property type="match status" value="1"/>
</dbReference>
<evidence type="ECO:0000259" key="6">
    <source>
        <dbReference type="Pfam" id="PF26374"/>
    </source>
</evidence>
<accession>A0A2U2JEJ8</accession>
<name>A0A2U2JEJ8_9FLAO</name>
<keyword evidence="9" id="KW-1185">Reference proteome</keyword>
<dbReference type="Pfam" id="PF07940">
    <property type="entry name" value="Hepar_II_III_C"/>
    <property type="match status" value="1"/>
</dbReference>
<comment type="caution">
    <text evidence="8">The sequence shown here is derived from an EMBL/GenBank/DDBJ whole genome shotgun (WGS) entry which is preliminary data.</text>
</comment>